<evidence type="ECO:0000313" key="3">
    <source>
        <dbReference type="EMBL" id="KAJ8301633.1"/>
    </source>
</evidence>
<sequence>MGGQQSRQKHVALDDPESKYVIPQNTHKIKGLSRYMSAKADHDRIVATRGWDKHDENMQSMQMLKGLFKNLDPTVMKAVGDIRGDIQLSFKYDFKRQLLLIKVIRCRELPSKDWRSKMSDPYVMVRLLPDTNRQGEKKTRVVQQCNNPTYNEIFAFQLDELELMDMKLLVQVLDKDIISRDDVIGEVIIDMNTFKFKENPVHTAWYMLNKETDLSITGEIDITVAFQMPQSLFVTIHRATGLAARDEGNASDPFVKLTIPGTSVLYQTQVLKKTLNPEWEETFEFPIALEELEDRFIIFHVVDEDVSSSNDSLGQAIVDLKDFDPDRGMHGSYKLADLRNTERIRSKWFQRITAEEFSEALYAHSMSKQPSFIFQNQRTGKRVNCIVSS</sequence>
<dbReference type="Proteomes" id="UP001217089">
    <property type="component" value="Unassembled WGS sequence"/>
</dbReference>
<feature type="domain" description="C2" evidence="2">
    <location>
        <begin position="216"/>
        <end position="333"/>
    </location>
</feature>
<proteinExistence type="predicted"/>
<evidence type="ECO:0000313" key="4">
    <source>
        <dbReference type="Proteomes" id="UP001217089"/>
    </source>
</evidence>
<keyword evidence="4" id="KW-1185">Reference proteome</keyword>
<gene>
    <name evidence="3" type="ORF">KUTeg_020620</name>
</gene>
<dbReference type="PROSITE" id="PS50004">
    <property type="entry name" value="C2"/>
    <property type="match status" value="2"/>
</dbReference>
<dbReference type="EMBL" id="JARBDR010000918">
    <property type="protein sequence ID" value="KAJ8301633.1"/>
    <property type="molecule type" value="Genomic_DNA"/>
</dbReference>
<name>A0ABQ9EEF5_TEGGR</name>
<dbReference type="SMART" id="SM00239">
    <property type="entry name" value="C2"/>
    <property type="match status" value="2"/>
</dbReference>
<dbReference type="Gene3D" id="2.60.40.150">
    <property type="entry name" value="C2 domain"/>
    <property type="match status" value="2"/>
</dbReference>
<dbReference type="SUPFAM" id="SSF49562">
    <property type="entry name" value="C2 domain (Calcium/lipid-binding domain, CaLB)"/>
    <property type="match status" value="2"/>
</dbReference>
<dbReference type="CDD" id="cd00030">
    <property type="entry name" value="C2"/>
    <property type="match status" value="1"/>
</dbReference>
<dbReference type="PRINTS" id="PR00399">
    <property type="entry name" value="SYNAPTOTAGMN"/>
</dbReference>
<dbReference type="PANTHER" id="PTHR10024:SF203">
    <property type="entry name" value="C2 DOMAIN-CONTAINING PROTEIN"/>
    <property type="match status" value="1"/>
</dbReference>
<organism evidence="3 4">
    <name type="scientific">Tegillarca granosa</name>
    <name type="common">Malaysian cockle</name>
    <name type="synonym">Anadara granosa</name>
    <dbReference type="NCBI Taxonomy" id="220873"/>
    <lineage>
        <taxon>Eukaryota</taxon>
        <taxon>Metazoa</taxon>
        <taxon>Spiralia</taxon>
        <taxon>Lophotrochozoa</taxon>
        <taxon>Mollusca</taxon>
        <taxon>Bivalvia</taxon>
        <taxon>Autobranchia</taxon>
        <taxon>Pteriomorphia</taxon>
        <taxon>Arcoida</taxon>
        <taxon>Arcoidea</taxon>
        <taxon>Arcidae</taxon>
        <taxon>Tegillarca</taxon>
    </lineage>
</organism>
<keyword evidence="1" id="KW-0677">Repeat</keyword>
<evidence type="ECO:0000256" key="1">
    <source>
        <dbReference type="ARBA" id="ARBA00022737"/>
    </source>
</evidence>
<evidence type="ECO:0000259" key="2">
    <source>
        <dbReference type="PROSITE" id="PS50004"/>
    </source>
</evidence>
<dbReference type="InterPro" id="IPR035892">
    <property type="entry name" value="C2_domain_sf"/>
</dbReference>
<accession>A0ABQ9EEF5</accession>
<dbReference type="InterPro" id="IPR000008">
    <property type="entry name" value="C2_dom"/>
</dbReference>
<protein>
    <recommendedName>
        <fullName evidence="2">C2 domain-containing protein</fullName>
    </recommendedName>
</protein>
<dbReference type="PANTHER" id="PTHR10024">
    <property type="entry name" value="SYNAPTOTAGMIN"/>
    <property type="match status" value="1"/>
</dbReference>
<feature type="domain" description="C2" evidence="2">
    <location>
        <begin position="82"/>
        <end position="206"/>
    </location>
</feature>
<comment type="caution">
    <text evidence="3">The sequence shown here is derived from an EMBL/GenBank/DDBJ whole genome shotgun (WGS) entry which is preliminary data.</text>
</comment>
<dbReference type="InterPro" id="IPR001565">
    <property type="entry name" value="Synaptotagmin"/>
</dbReference>
<dbReference type="Pfam" id="PF00168">
    <property type="entry name" value="C2"/>
    <property type="match status" value="2"/>
</dbReference>
<reference evidence="3 4" key="1">
    <citation type="submission" date="2022-12" db="EMBL/GenBank/DDBJ databases">
        <title>Chromosome-level genome of Tegillarca granosa.</title>
        <authorList>
            <person name="Kim J."/>
        </authorList>
    </citation>
    <scope>NUCLEOTIDE SEQUENCE [LARGE SCALE GENOMIC DNA]</scope>
    <source>
        <strain evidence="3">Teg-2019</strain>
        <tissue evidence="3">Adductor muscle</tissue>
    </source>
</reference>